<dbReference type="PANTHER" id="PTHR38166:SF1">
    <property type="entry name" value="C2H2-TYPE DOMAIN-CONTAINING PROTEIN"/>
    <property type="match status" value="1"/>
</dbReference>
<dbReference type="GO" id="GO:0008270">
    <property type="term" value="F:zinc ion binding"/>
    <property type="evidence" value="ECO:0007669"/>
    <property type="project" value="UniProtKB-KW"/>
</dbReference>
<evidence type="ECO:0000259" key="3">
    <source>
        <dbReference type="PROSITE" id="PS50157"/>
    </source>
</evidence>
<feature type="region of interest" description="Disordered" evidence="2">
    <location>
        <begin position="343"/>
        <end position="368"/>
    </location>
</feature>
<evidence type="ECO:0000256" key="1">
    <source>
        <dbReference type="PROSITE-ProRule" id="PRU00042"/>
    </source>
</evidence>
<evidence type="ECO:0000313" key="4">
    <source>
        <dbReference type="EMBL" id="KAF2498724.1"/>
    </source>
</evidence>
<keyword evidence="1" id="KW-0862">Zinc</keyword>
<dbReference type="Proteomes" id="UP000799750">
    <property type="component" value="Unassembled WGS sequence"/>
</dbReference>
<evidence type="ECO:0000256" key="2">
    <source>
        <dbReference type="SAM" id="MobiDB-lite"/>
    </source>
</evidence>
<evidence type="ECO:0000313" key="5">
    <source>
        <dbReference type="Proteomes" id="UP000799750"/>
    </source>
</evidence>
<gene>
    <name evidence="4" type="ORF">BU16DRAFT_536726</name>
</gene>
<feature type="domain" description="C2H2-type" evidence="3">
    <location>
        <begin position="184"/>
        <end position="204"/>
    </location>
</feature>
<feature type="compositionally biased region" description="Low complexity" evidence="2">
    <location>
        <begin position="25"/>
        <end position="37"/>
    </location>
</feature>
<dbReference type="OrthoDB" id="3801542at2759"/>
<keyword evidence="1" id="KW-0863">Zinc-finger</keyword>
<feature type="region of interest" description="Disordered" evidence="2">
    <location>
        <begin position="1"/>
        <end position="38"/>
    </location>
</feature>
<feature type="region of interest" description="Disordered" evidence="2">
    <location>
        <begin position="72"/>
        <end position="141"/>
    </location>
</feature>
<dbReference type="AlphaFoldDB" id="A0A6A6R360"/>
<dbReference type="PROSITE" id="PS50157">
    <property type="entry name" value="ZINC_FINGER_C2H2_2"/>
    <property type="match status" value="1"/>
</dbReference>
<reference evidence="4" key="1">
    <citation type="journal article" date="2020" name="Stud. Mycol.">
        <title>101 Dothideomycetes genomes: a test case for predicting lifestyles and emergence of pathogens.</title>
        <authorList>
            <person name="Haridas S."/>
            <person name="Albert R."/>
            <person name="Binder M."/>
            <person name="Bloem J."/>
            <person name="Labutti K."/>
            <person name="Salamov A."/>
            <person name="Andreopoulos B."/>
            <person name="Baker S."/>
            <person name="Barry K."/>
            <person name="Bills G."/>
            <person name="Bluhm B."/>
            <person name="Cannon C."/>
            <person name="Castanera R."/>
            <person name="Culley D."/>
            <person name="Daum C."/>
            <person name="Ezra D."/>
            <person name="Gonzalez J."/>
            <person name="Henrissat B."/>
            <person name="Kuo A."/>
            <person name="Liang C."/>
            <person name="Lipzen A."/>
            <person name="Lutzoni F."/>
            <person name="Magnuson J."/>
            <person name="Mondo S."/>
            <person name="Nolan M."/>
            <person name="Ohm R."/>
            <person name="Pangilinan J."/>
            <person name="Park H.-J."/>
            <person name="Ramirez L."/>
            <person name="Alfaro M."/>
            <person name="Sun H."/>
            <person name="Tritt A."/>
            <person name="Yoshinaga Y."/>
            <person name="Zwiers L.-H."/>
            <person name="Turgeon B."/>
            <person name="Goodwin S."/>
            <person name="Spatafora J."/>
            <person name="Crous P."/>
            <person name="Grigoriev I."/>
        </authorList>
    </citation>
    <scope>NUCLEOTIDE SEQUENCE</scope>
    <source>
        <strain evidence="4">CBS 269.34</strain>
    </source>
</reference>
<dbReference type="EMBL" id="MU004185">
    <property type="protein sequence ID" value="KAF2498724.1"/>
    <property type="molecule type" value="Genomic_DNA"/>
</dbReference>
<name>A0A6A6R360_9PEZI</name>
<dbReference type="InterPro" id="IPR013087">
    <property type="entry name" value="Znf_C2H2_type"/>
</dbReference>
<feature type="compositionally biased region" description="Polar residues" evidence="2">
    <location>
        <begin position="74"/>
        <end position="87"/>
    </location>
</feature>
<accession>A0A6A6R360</accession>
<organism evidence="4 5">
    <name type="scientific">Lophium mytilinum</name>
    <dbReference type="NCBI Taxonomy" id="390894"/>
    <lineage>
        <taxon>Eukaryota</taxon>
        <taxon>Fungi</taxon>
        <taxon>Dikarya</taxon>
        <taxon>Ascomycota</taxon>
        <taxon>Pezizomycotina</taxon>
        <taxon>Dothideomycetes</taxon>
        <taxon>Pleosporomycetidae</taxon>
        <taxon>Mytilinidiales</taxon>
        <taxon>Mytilinidiaceae</taxon>
        <taxon>Lophium</taxon>
    </lineage>
</organism>
<dbReference type="PANTHER" id="PTHR38166">
    <property type="entry name" value="C2H2-TYPE DOMAIN-CONTAINING PROTEIN-RELATED"/>
    <property type="match status" value="1"/>
</dbReference>
<feature type="compositionally biased region" description="Polar residues" evidence="2">
    <location>
        <begin position="1"/>
        <end position="11"/>
    </location>
</feature>
<keyword evidence="5" id="KW-1185">Reference proteome</keyword>
<proteinExistence type="predicted"/>
<sequence length="514" mass="57209">MAHESPSSSVAVFTDSDTDSEQSAPMSPYSSPESIPSIGRSISQQTRRLVDRVMNSLHFVFDIEHGVITCTGGADSSGSNPTRNTAPEGSWMSDGRSGPGRNKRNIRHDGSESPDDDDDHDEGHKRPRPNPSPTASGDTADRKLACPFFKRNPSEHCQCRSCTGPGFPTVARMKMHLYRNHMIHQCPRCSRNFKTKNDLKKHQRELQGCQLGQLQSIQVPEAIGPEQYDQLKSKKGLAGRSEVSRWEEVYRILFPNDDHSVMPSPFYENDTAVEPRDTTTSLSPAARFQEYSRRQLPMLVRRQLEELFEQKLPDQIEQAIRAGYEQLVSAWRNEVNSEADVANTAPAARSPSAEHASPHPTNHHENHVLNSDIVPPQVLVNLATLSHSTWADFPNDLYATGESDLSNFVLHDPSMGTSDILESLASSQPEPRLSDSFSDLEAWVGHESSRPHDVRPLIAFDENEPDEAFWNGLLDDFPDGGPPWQDYASSQIQPGLKIILQGELNQGHQAGWAP</sequence>
<keyword evidence="1" id="KW-0479">Metal-binding</keyword>
<protein>
    <recommendedName>
        <fullName evidence="3">C2H2-type domain-containing protein</fullName>
    </recommendedName>
</protein>